<evidence type="ECO:0000313" key="2">
    <source>
        <dbReference type="Proteomes" id="UP001307889"/>
    </source>
</evidence>
<evidence type="ECO:0000313" key="1">
    <source>
        <dbReference type="EMBL" id="BES89634.1"/>
    </source>
</evidence>
<keyword evidence="2" id="KW-1185">Reference proteome</keyword>
<name>A0ABN7ABD4_9HEMI</name>
<protein>
    <submittedName>
        <fullName evidence="1">Uncharacterized protein</fullName>
    </submittedName>
</protein>
<dbReference type="Proteomes" id="UP001307889">
    <property type="component" value="Chromosome 1"/>
</dbReference>
<proteinExistence type="predicted"/>
<gene>
    <name evidence="1" type="ORF">NTJ_02441</name>
</gene>
<reference evidence="1 2" key="1">
    <citation type="submission" date="2023-09" db="EMBL/GenBank/DDBJ databases">
        <title>Nesidiocoris tenuis whole genome shotgun sequence.</title>
        <authorList>
            <person name="Shibata T."/>
            <person name="Shimoda M."/>
            <person name="Kobayashi T."/>
            <person name="Uehara T."/>
        </authorList>
    </citation>
    <scope>NUCLEOTIDE SEQUENCE [LARGE SCALE GENOMIC DNA]</scope>
    <source>
        <strain evidence="1 2">Japan</strain>
    </source>
</reference>
<dbReference type="EMBL" id="AP028909">
    <property type="protein sequence ID" value="BES89634.1"/>
    <property type="molecule type" value="Genomic_DNA"/>
</dbReference>
<sequence>MGLFKTAVLRETSCEESHPAVHNSGNAGTSKNALLFDFGGSAGEEMSPQQREEAKADLDITTFFCDGSKDFDSLDAYPAIKGGFFKSSTPLPSSAPVERLFSFAPMTNRQKANRFFDRNFEMRVVLRANSFNA</sequence>
<accession>A0ABN7ABD4</accession>
<organism evidence="1 2">
    <name type="scientific">Nesidiocoris tenuis</name>
    <dbReference type="NCBI Taxonomy" id="355587"/>
    <lineage>
        <taxon>Eukaryota</taxon>
        <taxon>Metazoa</taxon>
        <taxon>Ecdysozoa</taxon>
        <taxon>Arthropoda</taxon>
        <taxon>Hexapoda</taxon>
        <taxon>Insecta</taxon>
        <taxon>Pterygota</taxon>
        <taxon>Neoptera</taxon>
        <taxon>Paraneoptera</taxon>
        <taxon>Hemiptera</taxon>
        <taxon>Heteroptera</taxon>
        <taxon>Panheteroptera</taxon>
        <taxon>Cimicomorpha</taxon>
        <taxon>Miridae</taxon>
        <taxon>Dicyphina</taxon>
        <taxon>Nesidiocoris</taxon>
    </lineage>
</organism>